<feature type="chain" id="PRO_5011593929" description="Lipoprotein" evidence="1">
    <location>
        <begin position="19"/>
        <end position="137"/>
    </location>
</feature>
<evidence type="ECO:0000256" key="1">
    <source>
        <dbReference type="SAM" id="SignalP"/>
    </source>
</evidence>
<gene>
    <name evidence="2" type="ORF">SAMN04487942_1100</name>
</gene>
<keyword evidence="3" id="KW-1185">Reference proteome</keyword>
<dbReference type="Gene3D" id="2.60.120.260">
    <property type="entry name" value="Galactose-binding domain-like"/>
    <property type="match status" value="1"/>
</dbReference>
<accession>A0A1H8JQ11</accession>
<evidence type="ECO:0008006" key="4">
    <source>
        <dbReference type="Google" id="ProtNLM"/>
    </source>
</evidence>
<dbReference type="PROSITE" id="PS51257">
    <property type="entry name" value="PROKAR_LIPOPROTEIN"/>
    <property type="match status" value="1"/>
</dbReference>
<keyword evidence="1" id="KW-0732">Signal</keyword>
<organism evidence="2 3">
    <name type="scientific">Flavobacterium sinopsychrotolerans</name>
    <dbReference type="NCBI Taxonomy" id="604089"/>
    <lineage>
        <taxon>Bacteria</taxon>
        <taxon>Pseudomonadati</taxon>
        <taxon>Bacteroidota</taxon>
        <taxon>Flavobacteriia</taxon>
        <taxon>Flavobacteriales</taxon>
        <taxon>Flavobacteriaceae</taxon>
        <taxon>Flavobacterium</taxon>
    </lineage>
</organism>
<evidence type="ECO:0000313" key="3">
    <source>
        <dbReference type="Proteomes" id="UP000198657"/>
    </source>
</evidence>
<dbReference type="Proteomes" id="UP000198657">
    <property type="component" value="Unassembled WGS sequence"/>
</dbReference>
<name>A0A1H8JQ11_9FLAO</name>
<sequence length="137" mass="15776">MKKLILLTLFLLTLVSCSIDDDQQKYSSEILPIDSYTLPESFKLGETYEIKLKYKKPSDCHYFQGIYYDKDLNIRTIGIQTTVLESTDCKPLTTEATEVSFKFYVTNTGSYIFKFYKGEDADGKNIFEEVEVPVTTN</sequence>
<feature type="signal peptide" evidence="1">
    <location>
        <begin position="1"/>
        <end position="18"/>
    </location>
</feature>
<dbReference type="EMBL" id="FODN01000001">
    <property type="protein sequence ID" value="SEN82853.1"/>
    <property type="molecule type" value="Genomic_DNA"/>
</dbReference>
<dbReference type="AlphaFoldDB" id="A0A1H8JQ11"/>
<dbReference type="RefSeq" id="WP_091166488.1">
    <property type="nucleotide sequence ID" value="NZ_CBCSFM010000004.1"/>
</dbReference>
<proteinExistence type="predicted"/>
<protein>
    <recommendedName>
        <fullName evidence="4">Lipoprotein</fullName>
    </recommendedName>
</protein>
<evidence type="ECO:0000313" key="2">
    <source>
        <dbReference type="EMBL" id="SEN82853.1"/>
    </source>
</evidence>
<reference evidence="3" key="1">
    <citation type="submission" date="2016-10" db="EMBL/GenBank/DDBJ databases">
        <authorList>
            <person name="Varghese N."/>
            <person name="Submissions S."/>
        </authorList>
    </citation>
    <scope>NUCLEOTIDE SEQUENCE [LARGE SCALE GENOMIC DNA]</scope>
    <source>
        <strain evidence="3">CGMCC 1.8704</strain>
    </source>
</reference>
<dbReference type="STRING" id="604089.SAMN04487942_1100"/>
<dbReference type="OrthoDB" id="893802at2"/>